<protein>
    <submittedName>
        <fullName evidence="1">Uncharacterized protein</fullName>
    </submittedName>
</protein>
<comment type="caution">
    <text evidence="1">The sequence shown here is derived from an EMBL/GenBank/DDBJ whole genome shotgun (WGS) entry which is preliminary data.</text>
</comment>
<name>A0A6L2KUE1_TANCI</name>
<proteinExistence type="predicted"/>
<sequence>MENKHELSYKTLKRVYLGSYEHYKGVGAEVELLKPGFELDDQEWVEIETFSFGRNLDEGEATTERVSNDTKEMAIVLTFIDATTVLLGGVVKVPTGSGSIPTAAEVPTGSDVVPTAGPIFATATMVTPYTRRKGKEKMIKFETPKKKKIQEQMYIQMARQLEEEMEREDQRMNEKLPEMQRLQEYMLKRNCRS</sequence>
<accession>A0A6L2KUE1</accession>
<reference evidence="1" key="1">
    <citation type="journal article" date="2019" name="Sci. Rep.">
        <title>Draft genome of Tanacetum cinerariifolium, the natural source of mosquito coil.</title>
        <authorList>
            <person name="Yamashiro T."/>
            <person name="Shiraishi A."/>
            <person name="Satake H."/>
            <person name="Nakayama K."/>
        </authorList>
    </citation>
    <scope>NUCLEOTIDE SEQUENCE</scope>
</reference>
<dbReference type="AlphaFoldDB" id="A0A6L2KUE1"/>
<dbReference type="EMBL" id="BKCJ010002877">
    <property type="protein sequence ID" value="GEU51504.1"/>
    <property type="molecule type" value="Genomic_DNA"/>
</dbReference>
<gene>
    <name evidence="1" type="ORF">Tci_023482</name>
</gene>
<organism evidence="1">
    <name type="scientific">Tanacetum cinerariifolium</name>
    <name type="common">Dalmatian daisy</name>
    <name type="synonym">Chrysanthemum cinerariifolium</name>
    <dbReference type="NCBI Taxonomy" id="118510"/>
    <lineage>
        <taxon>Eukaryota</taxon>
        <taxon>Viridiplantae</taxon>
        <taxon>Streptophyta</taxon>
        <taxon>Embryophyta</taxon>
        <taxon>Tracheophyta</taxon>
        <taxon>Spermatophyta</taxon>
        <taxon>Magnoliopsida</taxon>
        <taxon>eudicotyledons</taxon>
        <taxon>Gunneridae</taxon>
        <taxon>Pentapetalae</taxon>
        <taxon>asterids</taxon>
        <taxon>campanulids</taxon>
        <taxon>Asterales</taxon>
        <taxon>Asteraceae</taxon>
        <taxon>Asteroideae</taxon>
        <taxon>Anthemideae</taxon>
        <taxon>Anthemidinae</taxon>
        <taxon>Tanacetum</taxon>
    </lineage>
</organism>
<evidence type="ECO:0000313" key="1">
    <source>
        <dbReference type="EMBL" id="GEU51504.1"/>
    </source>
</evidence>